<evidence type="ECO:0000313" key="2">
    <source>
        <dbReference type="Proteomes" id="UP000828941"/>
    </source>
</evidence>
<keyword evidence="2" id="KW-1185">Reference proteome</keyword>
<name>A0ACB9Q1P7_BAUVA</name>
<protein>
    <submittedName>
        <fullName evidence="1">Uncharacterized protein</fullName>
    </submittedName>
</protein>
<gene>
    <name evidence="1" type="ORF">L6164_003510</name>
</gene>
<reference evidence="1 2" key="1">
    <citation type="journal article" date="2022" name="DNA Res.">
        <title>Chromosomal-level genome assembly of the orchid tree Bauhinia variegata (Leguminosae; Cercidoideae) supports the allotetraploid origin hypothesis of Bauhinia.</title>
        <authorList>
            <person name="Zhong Y."/>
            <person name="Chen Y."/>
            <person name="Zheng D."/>
            <person name="Pang J."/>
            <person name="Liu Y."/>
            <person name="Luo S."/>
            <person name="Meng S."/>
            <person name="Qian L."/>
            <person name="Wei D."/>
            <person name="Dai S."/>
            <person name="Zhou R."/>
        </authorList>
    </citation>
    <scope>NUCLEOTIDE SEQUENCE [LARGE SCALE GENOMIC DNA]</scope>
    <source>
        <strain evidence="1">BV-YZ2020</strain>
    </source>
</reference>
<proteinExistence type="predicted"/>
<dbReference type="EMBL" id="CM039427">
    <property type="protein sequence ID" value="KAI4354663.1"/>
    <property type="molecule type" value="Genomic_DNA"/>
</dbReference>
<accession>A0ACB9Q1P7</accession>
<dbReference type="Proteomes" id="UP000828941">
    <property type="component" value="Chromosome 2"/>
</dbReference>
<organism evidence="1 2">
    <name type="scientific">Bauhinia variegata</name>
    <name type="common">Purple orchid tree</name>
    <name type="synonym">Phanera variegata</name>
    <dbReference type="NCBI Taxonomy" id="167791"/>
    <lineage>
        <taxon>Eukaryota</taxon>
        <taxon>Viridiplantae</taxon>
        <taxon>Streptophyta</taxon>
        <taxon>Embryophyta</taxon>
        <taxon>Tracheophyta</taxon>
        <taxon>Spermatophyta</taxon>
        <taxon>Magnoliopsida</taxon>
        <taxon>eudicotyledons</taxon>
        <taxon>Gunneridae</taxon>
        <taxon>Pentapetalae</taxon>
        <taxon>rosids</taxon>
        <taxon>fabids</taxon>
        <taxon>Fabales</taxon>
        <taxon>Fabaceae</taxon>
        <taxon>Cercidoideae</taxon>
        <taxon>Cercideae</taxon>
        <taxon>Bauhiniinae</taxon>
        <taxon>Bauhinia</taxon>
    </lineage>
</organism>
<evidence type="ECO:0000313" key="1">
    <source>
        <dbReference type="EMBL" id="KAI4354663.1"/>
    </source>
</evidence>
<sequence>MNASIRQSQSPTKGNNKDDDSNPFGLSGSTLRSQHKRKENMGKFCSSLATLTFALFMLLTILGHPPKEKQGSIISILVSLLAVFNLIAFIFSVSVMILVRWQFTSLQIATMQISAMAIRVAHSNLVISVLFMLMEAPILAMLSLLWNS</sequence>
<comment type="caution">
    <text evidence="1">The sequence shown here is derived from an EMBL/GenBank/DDBJ whole genome shotgun (WGS) entry which is preliminary data.</text>
</comment>